<proteinExistence type="predicted"/>
<keyword evidence="3" id="KW-1185">Reference proteome</keyword>
<feature type="domain" description="Peptidase S24/S26A/S26B/S26C" evidence="1">
    <location>
        <begin position="25"/>
        <end position="102"/>
    </location>
</feature>
<evidence type="ECO:0000259" key="1">
    <source>
        <dbReference type="Pfam" id="PF00717"/>
    </source>
</evidence>
<dbReference type="Proteomes" id="UP000625283">
    <property type="component" value="Unassembled WGS sequence"/>
</dbReference>
<accession>A0ABS1R055</accession>
<dbReference type="InterPro" id="IPR036286">
    <property type="entry name" value="LexA/Signal_pep-like_sf"/>
</dbReference>
<dbReference type="EMBL" id="JAERTY010000001">
    <property type="protein sequence ID" value="MBL1407276.1"/>
    <property type="molecule type" value="Genomic_DNA"/>
</dbReference>
<dbReference type="Pfam" id="PF00717">
    <property type="entry name" value="Peptidase_S24"/>
    <property type="match status" value="1"/>
</dbReference>
<name>A0ABS1R055_9SPHI</name>
<sequence>MEQTIKKIVCKNDLFFKDVEEILKEGKRVKITVRGDSMNPVLKDGDIVVLEKGHLPNEKKGDIVFAKHEGKYILHRVMWMSANTLCLAGDGNKLQVEKVRKDHVLAVVSGAFRGEEYLSLDFSGSSVQWFGRCLSGFFWYIGNRIKKRYL</sequence>
<organism evidence="2 3">
    <name type="scientific">Sphingobacterium faecale</name>
    <dbReference type="NCBI Taxonomy" id="2803775"/>
    <lineage>
        <taxon>Bacteria</taxon>
        <taxon>Pseudomonadati</taxon>
        <taxon>Bacteroidota</taxon>
        <taxon>Sphingobacteriia</taxon>
        <taxon>Sphingobacteriales</taxon>
        <taxon>Sphingobacteriaceae</taxon>
        <taxon>Sphingobacterium</taxon>
    </lineage>
</organism>
<gene>
    <name evidence="2" type="ORF">JKG61_00785</name>
</gene>
<dbReference type="RefSeq" id="WP_202101093.1">
    <property type="nucleotide sequence ID" value="NZ_JAERTY010000001.1"/>
</dbReference>
<dbReference type="SUPFAM" id="SSF51306">
    <property type="entry name" value="LexA/Signal peptidase"/>
    <property type="match status" value="1"/>
</dbReference>
<dbReference type="CDD" id="cd06462">
    <property type="entry name" value="Peptidase_S24_S26"/>
    <property type="match status" value="1"/>
</dbReference>
<reference evidence="2 3" key="1">
    <citation type="submission" date="2021-01" db="EMBL/GenBank/DDBJ databases">
        <title>C459-1 draft genome sequence.</title>
        <authorList>
            <person name="Zhang X.-F."/>
        </authorList>
    </citation>
    <scope>NUCLEOTIDE SEQUENCE [LARGE SCALE GENOMIC DNA]</scope>
    <source>
        <strain evidence="3">C459-1</strain>
    </source>
</reference>
<evidence type="ECO:0000313" key="2">
    <source>
        <dbReference type="EMBL" id="MBL1407276.1"/>
    </source>
</evidence>
<dbReference type="Gene3D" id="2.10.109.10">
    <property type="entry name" value="Umud Fragment, subunit A"/>
    <property type="match status" value="1"/>
</dbReference>
<protein>
    <recommendedName>
        <fullName evidence="1">Peptidase S24/S26A/S26B/S26C domain-containing protein</fullName>
    </recommendedName>
</protein>
<comment type="caution">
    <text evidence="2">The sequence shown here is derived from an EMBL/GenBank/DDBJ whole genome shotgun (WGS) entry which is preliminary data.</text>
</comment>
<dbReference type="InterPro" id="IPR015927">
    <property type="entry name" value="Peptidase_S24_S26A/B/C"/>
</dbReference>
<evidence type="ECO:0000313" key="3">
    <source>
        <dbReference type="Proteomes" id="UP000625283"/>
    </source>
</evidence>